<dbReference type="AlphaFoldDB" id="C9LV78"/>
<dbReference type="EMBL" id="CP002637">
    <property type="protein sequence ID" value="AEB99025.1"/>
    <property type="molecule type" value="Genomic_DNA"/>
</dbReference>
<dbReference type="CDD" id="cd11296">
    <property type="entry name" value="O-FucT_like"/>
    <property type="match status" value="1"/>
</dbReference>
<reference evidence="2 3" key="1">
    <citation type="submission" date="2009-09" db="EMBL/GenBank/DDBJ databases">
        <authorList>
            <person name="Weinstock G."/>
            <person name="Sodergren E."/>
            <person name="Clifton S."/>
            <person name="Fulton L."/>
            <person name="Fulton B."/>
            <person name="Courtney L."/>
            <person name="Fronick C."/>
            <person name="Harrison M."/>
            <person name="Strong C."/>
            <person name="Farmer C."/>
            <person name="Delahaunty K."/>
            <person name="Markovic C."/>
            <person name="Hall O."/>
            <person name="Minx P."/>
            <person name="Tomlinson C."/>
            <person name="Mitreva M."/>
            <person name="Nelson J."/>
            <person name="Hou S."/>
            <person name="Wollam A."/>
            <person name="Pepin K.H."/>
            <person name="Johnson M."/>
            <person name="Bhonagiri V."/>
            <person name="Nash W.E."/>
            <person name="Warren W."/>
            <person name="Chinwalla A."/>
            <person name="Mardis E.R."/>
            <person name="Wilson R.K."/>
        </authorList>
    </citation>
    <scope>NUCLEOTIDE SEQUENCE [LARGE SCALE GENOMIC DNA]</scope>
    <source>
        <strain evidence="2">ATCC 35185</strain>
        <strain evidence="3">ATCC 35185 / DSM 20758 / VPI D19B-28</strain>
    </source>
</reference>
<dbReference type="KEGG" id="ssg:Selsp_0042"/>
<dbReference type="Proteomes" id="UP000011124">
    <property type="component" value="Chromosome"/>
</dbReference>
<dbReference type="OrthoDB" id="2020207at2"/>
<reference evidence="1 4" key="2">
    <citation type="submission" date="2011-04" db="EMBL/GenBank/DDBJ databases">
        <title>The complete genome of Selenomonas sputigena DSM 20758.</title>
        <authorList>
            <consortium name="US DOE Joint Genome Institute (JGI-PGF)"/>
            <person name="Lucas S."/>
            <person name="Copeland A."/>
            <person name="Lapidus A."/>
            <person name="Bruce D."/>
            <person name="Goodwin L."/>
            <person name="Pitluck S."/>
            <person name="Peters L."/>
            <person name="Kyrpides N."/>
            <person name="Mavromatis K."/>
            <person name="Ivanova N."/>
            <person name="Ovchinnikova G."/>
            <person name="Teshima H."/>
            <person name="Detter J.C."/>
            <person name="Tapia R."/>
            <person name="Han C."/>
            <person name="Land M."/>
            <person name="Hauser L."/>
            <person name="Markowitz V."/>
            <person name="Cheng J.-F."/>
            <person name="Hugenholtz P."/>
            <person name="Woyke T."/>
            <person name="Wu D."/>
            <person name="Gronow S."/>
            <person name="Wellnitz S."/>
            <person name="Schneider S."/>
            <person name="Klenk H.-P."/>
            <person name="Eisen J.A."/>
        </authorList>
    </citation>
    <scope>NUCLEOTIDE SEQUENCE [LARGE SCALE GENOMIC DNA]</scope>
    <source>
        <strain evidence="1">ATCC 35185</strain>
        <strain evidence="4">ATCC 35185 / DSM 20758 / VPI D19B-28</strain>
    </source>
</reference>
<accession>C9LV78</accession>
<evidence type="ECO:0000313" key="4">
    <source>
        <dbReference type="Proteomes" id="UP000011124"/>
    </source>
</evidence>
<gene>
    <name evidence="1" type="ordered locus">Selsp_0042</name>
    <name evidence="2" type="ORF">SELSPUOL_01370</name>
</gene>
<dbReference type="EMBL" id="ACKP02000024">
    <property type="protein sequence ID" value="EEX77200.1"/>
    <property type="molecule type" value="Genomic_DNA"/>
</dbReference>
<evidence type="ECO:0000313" key="2">
    <source>
        <dbReference type="EMBL" id="EEX77200.1"/>
    </source>
</evidence>
<dbReference type="STRING" id="546271.Selsp_0042"/>
<protein>
    <submittedName>
        <fullName evidence="2">Uncharacterized protein</fullName>
    </submittedName>
</protein>
<keyword evidence="4" id="KW-1185">Reference proteome</keyword>
<sequence length="362" mass="42463">MNPIWCKKRIRDKVKVILQEHKRIACLLHFIRYGRDEAYLDSILKINHDPNVLELREYGSANADKNIFYIEFGGETGIGGTLRTTLHALYEADRLGFTPVVYYKSKYLSMTSSLHEVENAFGYYFCQVSDISVEEVLRSQRVFLFRPAHLERIERDLGNLNPELVVGYRVTDDYLKTMANVMHKYIRFNEETERYFEKSMGKLFQTRSHLDRVLAVHIRGTDFALHWNNHPNMLMPEDYFSEIDVLLEREFEYIFLATDDSRRLESFLKRYDKKVLYYEDTYRSSGNINIIHEKNARENAPFLNGLEALRDMYTLSRCGGFLSGCSQISIMTRILRLSTGRDFSYVKTLDRGIYKSDVISGT</sequence>
<evidence type="ECO:0000313" key="1">
    <source>
        <dbReference type="EMBL" id="AEB99025.1"/>
    </source>
</evidence>
<name>C9LV78_SELS3</name>
<dbReference type="Proteomes" id="UP000003505">
    <property type="component" value="Unassembled WGS sequence"/>
</dbReference>
<organism evidence="2 3">
    <name type="scientific">Selenomonas sputigena (strain ATCC 35185 / DSM 20758 / CCUG 44933 / VPI D19B-28)</name>
    <dbReference type="NCBI Taxonomy" id="546271"/>
    <lineage>
        <taxon>Bacteria</taxon>
        <taxon>Bacillati</taxon>
        <taxon>Bacillota</taxon>
        <taxon>Negativicutes</taxon>
        <taxon>Selenomonadales</taxon>
        <taxon>Selenomonadaceae</taxon>
        <taxon>Selenomonas</taxon>
    </lineage>
</organism>
<dbReference type="RefSeq" id="WP_006192669.1">
    <property type="nucleotide sequence ID" value="NC_015437.1"/>
</dbReference>
<proteinExistence type="predicted"/>
<dbReference type="Gene3D" id="3.40.50.11350">
    <property type="match status" value="1"/>
</dbReference>
<dbReference type="HOGENOM" id="CLU_066004_0_0_9"/>
<dbReference type="eggNOG" id="ENOG5030K35">
    <property type="taxonomic scope" value="Bacteria"/>
</dbReference>
<evidence type="ECO:0000313" key="3">
    <source>
        <dbReference type="Proteomes" id="UP000003505"/>
    </source>
</evidence>